<dbReference type="AlphaFoldDB" id="A0A8K1FT31"/>
<accession>A0A8K1FT31</accession>
<evidence type="ECO:0000313" key="4">
    <source>
        <dbReference type="Proteomes" id="UP000796761"/>
    </source>
</evidence>
<dbReference type="EMBL" id="SWJQ01024775">
    <property type="protein sequence ID" value="TRZ04629.1"/>
    <property type="molecule type" value="Genomic_DNA"/>
</dbReference>
<keyword evidence="4" id="KW-1185">Reference proteome</keyword>
<comment type="caution">
    <text evidence="3">The sequence shown here is derived from an EMBL/GenBank/DDBJ whole genome shotgun (WGS) entry which is preliminary data.</text>
</comment>
<protein>
    <submittedName>
        <fullName evidence="3">Uncharacterized protein</fullName>
    </submittedName>
</protein>
<evidence type="ECO:0000256" key="1">
    <source>
        <dbReference type="SAM" id="MobiDB-lite"/>
    </source>
</evidence>
<dbReference type="EMBL" id="SWJQ01026692">
    <property type="protein sequence ID" value="TRZ04587.1"/>
    <property type="molecule type" value="Genomic_DNA"/>
</dbReference>
<organism evidence="3 4">
    <name type="scientific">Zosterops borbonicus</name>
    <dbReference type="NCBI Taxonomy" id="364589"/>
    <lineage>
        <taxon>Eukaryota</taxon>
        <taxon>Metazoa</taxon>
        <taxon>Chordata</taxon>
        <taxon>Craniata</taxon>
        <taxon>Vertebrata</taxon>
        <taxon>Euteleostomi</taxon>
        <taxon>Archelosauria</taxon>
        <taxon>Archosauria</taxon>
        <taxon>Dinosauria</taxon>
        <taxon>Saurischia</taxon>
        <taxon>Theropoda</taxon>
        <taxon>Coelurosauria</taxon>
        <taxon>Aves</taxon>
        <taxon>Neognathae</taxon>
        <taxon>Neoaves</taxon>
        <taxon>Telluraves</taxon>
        <taxon>Australaves</taxon>
        <taxon>Passeriformes</taxon>
        <taxon>Sylvioidea</taxon>
        <taxon>Zosteropidae</taxon>
        <taxon>Zosterops</taxon>
    </lineage>
</organism>
<proteinExistence type="predicted"/>
<feature type="non-terminal residue" evidence="3">
    <location>
        <position position="49"/>
    </location>
</feature>
<gene>
    <name evidence="3" type="ORF">HGM15179_022478</name>
    <name evidence="2" type="ORF">HGM15179_022520</name>
</gene>
<evidence type="ECO:0000313" key="3">
    <source>
        <dbReference type="EMBL" id="TRZ04629.1"/>
    </source>
</evidence>
<evidence type="ECO:0000313" key="2">
    <source>
        <dbReference type="EMBL" id="TRZ04587.1"/>
    </source>
</evidence>
<dbReference type="Proteomes" id="UP000796761">
    <property type="component" value="Unassembled WGS sequence"/>
</dbReference>
<reference evidence="3" key="1">
    <citation type="submission" date="2019-04" db="EMBL/GenBank/DDBJ databases">
        <title>Genome assembly of Zosterops borbonicus 15179.</title>
        <authorList>
            <person name="Leroy T."/>
            <person name="Anselmetti Y."/>
            <person name="Tilak M.-K."/>
            <person name="Nabholz B."/>
        </authorList>
    </citation>
    <scope>NUCLEOTIDE SEQUENCE</scope>
    <source>
        <strain evidence="3">HGM_15179</strain>
        <tissue evidence="3">Muscle</tissue>
    </source>
</reference>
<feature type="non-terminal residue" evidence="3">
    <location>
        <position position="1"/>
    </location>
</feature>
<sequence>ARRATEQKSLSTGWSGARWRGPCTSSTPAPARAMRSRGSHLQPPITAES</sequence>
<name>A0A8K1FT31_9PASS</name>
<feature type="region of interest" description="Disordered" evidence="1">
    <location>
        <begin position="1"/>
        <end position="49"/>
    </location>
</feature>